<keyword evidence="2 9" id="KW-0808">Transferase</keyword>
<dbReference type="AlphaFoldDB" id="A0A448U976"/>
<evidence type="ECO:0000256" key="9">
    <source>
        <dbReference type="HAMAP-Rule" id="MF_00097"/>
    </source>
</evidence>
<protein>
    <recommendedName>
        <fullName evidence="9">Thiamine-phosphate synthase</fullName>
        <shortName evidence="9">TP synthase</shortName>
        <shortName evidence="9">TPS</shortName>
        <ecNumber evidence="9">2.5.1.3</ecNumber>
    </recommendedName>
    <alternativeName>
        <fullName evidence="9">Thiamine-phosphate pyrophosphorylase</fullName>
        <shortName evidence="9">TMP pyrophosphorylase</shortName>
        <shortName evidence="9">TMP-PPase</shortName>
    </alternativeName>
</protein>
<sequence length="205" mass="22117">MFFKPICTPLRFYAVVPSAEWVERMVKAGADTVQLRNKELRGDNLKKEIERSVAVCKGTSTRLFINDYWQEAIAAGAYGVHLGQEDMNEADLTAIADAGLRLGLSTHSVAELDRALSVHPSYVASGAIFPTTTKKMPTAPQGLDNLRRYVAQAGDTPVVAIGGINLQNAKEVLATGVSSLAVVRAVTEADNPEAVVKAFQSLWDD</sequence>
<feature type="binding site" evidence="9">
    <location>
        <position position="86"/>
    </location>
    <ligand>
        <name>Mg(2+)</name>
        <dbReference type="ChEBI" id="CHEBI:18420"/>
    </ligand>
</feature>
<evidence type="ECO:0000256" key="11">
    <source>
        <dbReference type="RuleBase" id="RU004253"/>
    </source>
</evidence>
<dbReference type="NCBIfam" id="NF002904">
    <property type="entry name" value="PRK03512.1"/>
    <property type="match status" value="1"/>
</dbReference>
<dbReference type="InterPro" id="IPR022998">
    <property type="entry name" value="ThiamineP_synth_TenI"/>
</dbReference>
<dbReference type="PANTHER" id="PTHR20857">
    <property type="entry name" value="THIAMINE-PHOSPHATE PYROPHOSPHORYLASE"/>
    <property type="match status" value="1"/>
</dbReference>
<dbReference type="InterPro" id="IPR034291">
    <property type="entry name" value="TMP_synthase"/>
</dbReference>
<feature type="binding site" evidence="9">
    <location>
        <position position="163"/>
    </location>
    <ligand>
        <name>2-[(2R,5Z)-2-carboxy-4-methylthiazol-5(2H)-ylidene]ethyl phosphate</name>
        <dbReference type="ChEBI" id="CHEBI:62899"/>
    </ligand>
</feature>
<dbReference type="InterPro" id="IPR013785">
    <property type="entry name" value="Aldolase_TIM"/>
</dbReference>
<evidence type="ECO:0000256" key="4">
    <source>
        <dbReference type="ARBA" id="ARBA00022842"/>
    </source>
</evidence>
<organism evidence="13 14">
    <name type="scientific">Neisseria animaloris</name>
    <dbReference type="NCBI Taxonomy" id="326522"/>
    <lineage>
        <taxon>Bacteria</taxon>
        <taxon>Pseudomonadati</taxon>
        <taxon>Pseudomonadota</taxon>
        <taxon>Betaproteobacteria</taxon>
        <taxon>Neisseriales</taxon>
        <taxon>Neisseriaceae</taxon>
        <taxon>Neisseria</taxon>
    </lineage>
</organism>
<dbReference type="HAMAP" id="MF_00097">
    <property type="entry name" value="TMP_synthase"/>
    <property type="match status" value="1"/>
</dbReference>
<proteinExistence type="inferred from homology"/>
<name>A0A448U976_9NEIS</name>
<comment type="caution">
    <text evidence="9">Lacks conserved residue(s) required for the propagation of feature annotation.</text>
</comment>
<dbReference type="KEGG" id="nani:NCTC12227_00150"/>
<dbReference type="CDD" id="cd00564">
    <property type="entry name" value="TMP_TenI"/>
    <property type="match status" value="1"/>
</dbReference>
<dbReference type="SUPFAM" id="SSF51391">
    <property type="entry name" value="Thiamin phosphate synthase"/>
    <property type="match status" value="1"/>
</dbReference>
<comment type="pathway">
    <text evidence="1 9 11">Cofactor biosynthesis; thiamine diphosphate biosynthesis; thiamine phosphate from 4-amino-2-methyl-5-diphosphomethylpyrimidine and 4-methyl-5-(2-phosphoethyl)-thiazole: step 1/1.</text>
</comment>
<evidence type="ECO:0000256" key="2">
    <source>
        <dbReference type="ARBA" id="ARBA00022679"/>
    </source>
</evidence>
<dbReference type="OrthoDB" id="9789949at2"/>
<keyword evidence="3 9" id="KW-0479">Metal-binding</keyword>
<comment type="catalytic activity">
    <reaction evidence="6 9 10">
        <text>4-methyl-5-(2-phosphooxyethyl)-thiazole + 4-amino-2-methyl-5-(diphosphooxymethyl)pyrimidine + H(+) = thiamine phosphate + diphosphate</text>
        <dbReference type="Rhea" id="RHEA:22328"/>
        <dbReference type="ChEBI" id="CHEBI:15378"/>
        <dbReference type="ChEBI" id="CHEBI:33019"/>
        <dbReference type="ChEBI" id="CHEBI:37575"/>
        <dbReference type="ChEBI" id="CHEBI:57841"/>
        <dbReference type="ChEBI" id="CHEBI:58296"/>
        <dbReference type="EC" id="2.5.1.3"/>
    </reaction>
</comment>
<feature type="binding site" evidence="9">
    <location>
        <position position="67"/>
    </location>
    <ligand>
        <name>Mg(2+)</name>
        <dbReference type="ChEBI" id="CHEBI:18420"/>
    </ligand>
</feature>
<comment type="catalytic activity">
    <reaction evidence="8 9 10">
        <text>2-[(2R,5Z)-2-carboxy-4-methylthiazol-5(2H)-ylidene]ethyl phosphate + 4-amino-2-methyl-5-(diphosphooxymethyl)pyrimidine + 2 H(+) = thiamine phosphate + CO2 + diphosphate</text>
        <dbReference type="Rhea" id="RHEA:47844"/>
        <dbReference type="ChEBI" id="CHEBI:15378"/>
        <dbReference type="ChEBI" id="CHEBI:16526"/>
        <dbReference type="ChEBI" id="CHEBI:33019"/>
        <dbReference type="ChEBI" id="CHEBI:37575"/>
        <dbReference type="ChEBI" id="CHEBI:57841"/>
        <dbReference type="ChEBI" id="CHEBI:62899"/>
        <dbReference type="EC" id="2.5.1.3"/>
    </reaction>
</comment>
<dbReference type="RefSeq" id="WP_107878605.1">
    <property type="nucleotide sequence ID" value="NZ_LR134516.1"/>
</dbReference>
<feature type="binding site" evidence="9">
    <location>
        <position position="105"/>
    </location>
    <ligand>
        <name>4-amino-2-methyl-5-(diphosphooxymethyl)pyrimidine</name>
        <dbReference type="ChEBI" id="CHEBI:57841"/>
    </ligand>
</feature>
<gene>
    <name evidence="9 13" type="primary">thiE</name>
    <name evidence="13" type="ORF">NCTC12227_00150</name>
</gene>
<evidence type="ECO:0000256" key="7">
    <source>
        <dbReference type="ARBA" id="ARBA00047851"/>
    </source>
</evidence>
<dbReference type="GO" id="GO:0005737">
    <property type="term" value="C:cytoplasm"/>
    <property type="evidence" value="ECO:0007669"/>
    <property type="project" value="TreeGrafter"/>
</dbReference>
<evidence type="ECO:0000256" key="3">
    <source>
        <dbReference type="ARBA" id="ARBA00022723"/>
    </source>
</evidence>
<accession>A0A448U976</accession>
<dbReference type="Gene3D" id="3.20.20.70">
    <property type="entry name" value="Aldolase class I"/>
    <property type="match status" value="1"/>
</dbReference>
<evidence type="ECO:0000259" key="12">
    <source>
        <dbReference type="Pfam" id="PF02581"/>
    </source>
</evidence>
<dbReference type="EMBL" id="LR134516">
    <property type="protein sequence ID" value="VEJ20444.1"/>
    <property type="molecule type" value="Genomic_DNA"/>
</dbReference>
<dbReference type="GO" id="GO:0000287">
    <property type="term" value="F:magnesium ion binding"/>
    <property type="evidence" value="ECO:0007669"/>
    <property type="project" value="UniProtKB-UniRule"/>
</dbReference>
<dbReference type="Proteomes" id="UP000268229">
    <property type="component" value="Chromosome"/>
</dbReference>
<comment type="cofactor">
    <cofactor evidence="9">
        <name>Mg(2+)</name>
        <dbReference type="ChEBI" id="CHEBI:18420"/>
    </cofactor>
    <text evidence="9">Binds 1 Mg(2+) ion per subunit.</text>
</comment>
<evidence type="ECO:0000256" key="6">
    <source>
        <dbReference type="ARBA" id="ARBA00047334"/>
    </source>
</evidence>
<feature type="binding site" evidence="9">
    <location>
        <begin position="131"/>
        <end position="133"/>
    </location>
    <ligand>
        <name>2-[(2R,5Z)-2-carboxy-4-methylthiazol-5(2H)-ylidene]ethyl phosphate</name>
        <dbReference type="ChEBI" id="CHEBI:62899"/>
    </ligand>
</feature>
<feature type="binding site" evidence="9">
    <location>
        <begin position="34"/>
        <end position="38"/>
    </location>
    <ligand>
        <name>4-amino-2-methyl-5-(diphosphooxymethyl)pyrimidine</name>
        <dbReference type="ChEBI" id="CHEBI:57841"/>
    </ligand>
</feature>
<dbReference type="GO" id="GO:0009229">
    <property type="term" value="P:thiamine diphosphate biosynthetic process"/>
    <property type="evidence" value="ECO:0007669"/>
    <property type="project" value="UniProtKB-UniRule"/>
</dbReference>
<dbReference type="Pfam" id="PF02581">
    <property type="entry name" value="TMP-TENI"/>
    <property type="match status" value="1"/>
</dbReference>
<comment type="similarity">
    <text evidence="9 10">Belongs to the thiamine-phosphate synthase family.</text>
</comment>
<dbReference type="UniPathway" id="UPA00060">
    <property type="reaction ID" value="UER00141"/>
</dbReference>
<evidence type="ECO:0000256" key="10">
    <source>
        <dbReference type="RuleBase" id="RU003826"/>
    </source>
</evidence>
<keyword evidence="4 9" id="KW-0460">Magnesium</keyword>
<dbReference type="PANTHER" id="PTHR20857:SF15">
    <property type="entry name" value="THIAMINE-PHOSPHATE SYNTHASE"/>
    <property type="match status" value="1"/>
</dbReference>
<dbReference type="GO" id="GO:0009228">
    <property type="term" value="P:thiamine biosynthetic process"/>
    <property type="evidence" value="ECO:0007669"/>
    <property type="project" value="UniProtKB-KW"/>
</dbReference>
<dbReference type="GO" id="GO:0004789">
    <property type="term" value="F:thiamine-phosphate diphosphorylase activity"/>
    <property type="evidence" value="ECO:0007669"/>
    <property type="project" value="UniProtKB-UniRule"/>
</dbReference>
<evidence type="ECO:0000256" key="8">
    <source>
        <dbReference type="ARBA" id="ARBA00047883"/>
    </source>
</evidence>
<feature type="domain" description="Thiamine phosphate synthase/TenI" evidence="12">
    <location>
        <begin position="18"/>
        <end position="186"/>
    </location>
</feature>
<evidence type="ECO:0000313" key="14">
    <source>
        <dbReference type="Proteomes" id="UP000268229"/>
    </source>
</evidence>
<comment type="function">
    <text evidence="9">Condenses 4-methyl-5-(beta-hydroxyethyl)thiazole monophosphate (THZ-P) and 2-methyl-4-amino-5-hydroxymethyl pyrimidine pyrophosphate (HMP-PP) to form thiamine monophosphate (TMP).</text>
</comment>
<evidence type="ECO:0000313" key="13">
    <source>
        <dbReference type="EMBL" id="VEJ20444.1"/>
    </source>
</evidence>
<reference evidence="13 14" key="1">
    <citation type="submission" date="2018-12" db="EMBL/GenBank/DDBJ databases">
        <authorList>
            <consortium name="Pathogen Informatics"/>
        </authorList>
    </citation>
    <scope>NUCLEOTIDE SEQUENCE [LARGE SCALE GENOMIC DNA]</scope>
    <source>
        <strain evidence="13 14">NCTC12227</strain>
    </source>
</reference>
<dbReference type="EC" id="2.5.1.3" evidence="9"/>
<dbReference type="FunFam" id="3.20.20.70:FF:000064">
    <property type="entry name" value="Thiamine-phosphate synthase"/>
    <property type="match status" value="1"/>
</dbReference>
<evidence type="ECO:0000256" key="1">
    <source>
        <dbReference type="ARBA" id="ARBA00005165"/>
    </source>
</evidence>
<feature type="binding site" evidence="9">
    <location>
        <position position="134"/>
    </location>
    <ligand>
        <name>4-amino-2-methyl-5-(diphosphooxymethyl)pyrimidine</name>
        <dbReference type="ChEBI" id="CHEBI:57841"/>
    </ligand>
</feature>
<evidence type="ECO:0000256" key="5">
    <source>
        <dbReference type="ARBA" id="ARBA00022977"/>
    </source>
</evidence>
<feature type="binding site" evidence="9">
    <location>
        <position position="66"/>
    </location>
    <ligand>
        <name>4-amino-2-methyl-5-(diphosphooxymethyl)pyrimidine</name>
        <dbReference type="ChEBI" id="CHEBI:57841"/>
    </ligand>
</feature>
<comment type="catalytic activity">
    <reaction evidence="7 9 10">
        <text>2-(2-carboxy-4-methylthiazol-5-yl)ethyl phosphate + 4-amino-2-methyl-5-(diphosphooxymethyl)pyrimidine + 2 H(+) = thiamine phosphate + CO2 + diphosphate</text>
        <dbReference type="Rhea" id="RHEA:47848"/>
        <dbReference type="ChEBI" id="CHEBI:15378"/>
        <dbReference type="ChEBI" id="CHEBI:16526"/>
        <dbReference type="ChEBI" id="CHEBI:33019"/>
        <dbReference type="ChEBI" id="CHEBI:37575"/>
        <dbReference type="ChEBI" id="CHEBI:57841"/>
        <dbReference type="ChEBI" id="CHEBI:62890"/>
        <dbReference type="EC" id="2.5.1.3"/>
    </reaction>
</comment>
<dbReference type="STRING" id="326522.BWD08_00555"/>
<dbReference type="InterPro" id="IPR036206">
    <property type="entry name" value="ThiamineP_synth_sf"/>
</dbReference>
<dbReference type="NCBIfam" id="TIGR00693">
    <property type="entry name" value="thiE"/>
    <property type="match status" value="1"/>
</dbReference>
<keyword evidence="14" id="KW-1185">Reference proteome</keyword>
<keyword evidence="5 9" id="KW-0784">Thiamine biosynthesis</keyword>